<dbReference type="PRINTS" id="PR01438">
    <property type="entry name" value="UNVRSLSTRESS"/>
</dbReference>
<reference evidence="3 4" key="1">
    <citation type="submission" date="2016-07" db="EMBL/GenBank/DDBJ databases">
        <title>Pervasive Adenine N6-methylation of Active Genes in Fungi.</title>
        <authorList>
            <consortium name="DOE Joint Genome Institute"/>
            <person name="Mondo S.J."/>
            <person name="Dannebaum R.O."/>
            <person name="Kuo R.C."/>
            <person name="Labutti K."/>
            <person name="Haridas S."/>
            <person name="Kuo A."/>
            <person name="Salamov A."/>
            <person name="Ahrendt S.R."/>
            <person name="Lipzen A."/>
            <person name="Sullivan W."/>
            <person name="Andreopoulos W.B."/>
            <person name="Clum A."/>
            <person name="Lindquist E."/>
            <person name="Daum C."/>
            <person name="Ramamoorthy G.K."/>
            <person name="Gryganskyi A."/>
            <person name="Culley D."/>
            <person name="Magnuson J.K."/>
            <person name="James T.Y."/>
            <person name="O'Malley M.A."/>
            <person name="Stajich J.E."/>
            <person name="Spatafora J.W."/>
            <person name="Visel A."/>
            <person name="Grigoriev I.V."/>
        </authorList>
    </citation>
    <scope>NUCLEOTIDE SEQUENCE [LARGE SCALE GENOMIC DNA]</scope>
    <source>
        <strain evidence="3 4">PL171</strain>
    </source>
</reference>
<dbReference type="STRING" id="765915.A0A1Y2HWH2"/>
<dbReference type="PANTHER" id="PTHR31964:SF140">
    <property type="entry name" value="UNIVERSAL STRESS PROTEIN FAMILY PROTEIN"/>
    <property type="match status" value="1"/>
</dbReference>
<dbReference type="CDD" id="cd23659">
    <property type="entry name" value="USP_At3g01520-like"/>
    <property type="match status" value="1"/>
</dbReference>
<dbReference type="PANTHER" id="PTHR31964">
    <property type="entry name" value="ADENINE NUCLEOTIDE ALPHA HYDROLASES-LIKE SUPERFAMILY PROTEIN"/>
    <property type="match status" value="1"/>
</dbReference>
<evidence type="ECO:0000259" key="1">
    <source>
        <dbReference type="Pfam" id="PF00582"/>
    </source>
</evidence>
<dbReference type="EMBL" id="MCFL01000456">
    <property type="protein sequence ID" value="ORZ10699.1"/>
    <property type="molecule type" value="Genomic_DNA"/>
</dbReference>
<name>A0A1Y2HWH2_9FUNG</name>
<dbReference type="SUPFAM" id="SSF52402">
    <property type="entry name" value="Adenine nucleotide alpha hydrolases-like"/>
    <property type="match status" value="1"/>
</dbReference>
<dbReference type="Gene3D" id="3.40.50.620">
    <property type="entry name" value="HUPs"/>
    <property type="match status" value="1"/>
</dbReference>
<feature type="domain" description="UspA" evidence="1">
    <location>
        <begin position="5"/>
        <end position="147"/>
    </location>
</feature>
<dbReference type="OrthoDB" id="843225at2759"/>
<dbReference type="AlphaFoldDB" id="A0A1Y2HWH2"/>
<dbReference type="InterPro" id="IPR014729">
    <property type="entry name" value="Rossmann-like_a/b/a_fold"/>
</dbReference>
<keyword evidence="4" id="KW-1185">Reference proteome</keyword>
<dbReference type="Pfam" id="PF00582">
    <property type="entry name" value="Usp"/>
    <property type="match status" value="1"/>
</dbReference>
<dbReference type="InterPro" id="IPR006016">
    <property type="entry name" value="UspA"/>
</dbReference>
<sequence>ENKSRTVLISLDHSNHSSYAFEWAKKNLLNPATDLVVLVNVRPIAVGHASFYEDMGQLVRDVEEENRTSSHRLLQHYGYDLKRQGFLVRAISIRGDTRSDVVRKAQELNATVLVCGSRGLGTLQRAFLGSCSNYLVNHAPCPVLCVRPPN</sequence>
<feature type="non-terminal residue" evidence="3">
    <location>
        <position position="150"/>
    </location>
</feature>
<organism evidence="3 4">
    <name type="scientific">Catenaria anguillulae PL171</name>
    <dbReference type="NCBI Taxonomy" id="765915"/>
    <lineage>
        <taxon>Eukaryota</taxon>
        <taxon>Fungi</taxon>
        <taxon>Fungi incertae sedis</taxon>
        <taxon>Blastocladiomycota</taxon>
        <taxon>Blastocladiomycetes</taxon>
        <taxon>Blastocladiales</taxon>
        <taxon>Catenariaceae</taxon>
        <taxon>Catenaria</taxon>
    </lineage>
</organism>
<evidence type="ECO:0000313" key="3">
    <source>
        <dbReference type="EMBL" id="ORZ38946.1"/>
    </source>
</evidence>
<dbReference type="EMBL" id="MCFL01000007">
    <property type="protein sequence ID" value="ORZ38946.1"/>
    <property type="molecule type" value="Genomic_DNA"/>
</dbReference>
<dbReference type="InterPro" id="IPR006015">
    <property type="entry name" value="Universal_stress_UspA"/>
</dbReference>
<gene>
    <name evidence="3" type="ORF">BCR44DRAFT_102767</name>
    <name evidence="2" type="ORF">BCR44DRAFT_1369238</name>
</gene>
<comment type="caution">
    <text evidence="3">The sequence shown here is derived from an EMBL/GenBank/DDBJ whole genome shotgun (WGS) entry which is preliminary data.</text>
</comment>
<accession>A0A1Y2HWH2</accession>
<evidence type="ECO:0000313" key="4">
    <source>
        <dbReference type="Proteomes" id="UP000193411"/>
    </source>
</evidence>
<feature type="non-terminal residue" evidence="3">
    <location>
        <position position="1"/>
    </location>
</feature>
<dbReference type="Proteomes" id="UP000193411">
    <property type="component" value="Unassembled WGS sequence"/>
</dbReference>
<evidence type="ECO:0000313" key="2">
    <source>
        <dbReference type="EMBL" id="ORZ10699.1"/>
    </source>
</evidence>
<protein>
    <recommendedName>
        <fullName evidence="1">UspA domain-containing protein</fullName>
    </recommendedName>
</protein>
<proteinExistence type="predicted"/>